<keyword evidence="3" id="KW-1185">Reference proteome</keyword>
<dbReference type="RefSeq" id="WP_289470385.1">
    <property type="nucleotide sequence ID" value="NZ_JAUCMM010000006.1"/>
</dbReference>
<dbReference type="InterPro" id="IPR025331">
    <property type="entry name" value="TNT"/>
</dbReference>
<evidence type="ECO:0000313" key="2">
    <source>
        <dbReference type="EMBL" id="MDM7888785.1"/>
    </source>
</evidence>
<evidence type="ECO:0000259" key="1">
    <source>
        <dbReference type="Pfam" id="PF14021"/>
    </source>
</evidence>
<evidence type="ECO:0000313" key="3">
    <source>
        <dbReference type="Proteomes" id="UP001235720"/>
    </source>
</evidence>
<dbReference type="EMBL" id="JAUCMM010000006">
    <property type="protein sequence ID" value="MDM7888785.1"/>
    <property type="molecule type" value="Genomic_DNA"/>
</dbReference>
<dbReference type="Proteomes" id="UP001235720">
    <property type="component" value="Unassembled WGS sequence"/>
</dbReference>
<feature type="domain" description="TNT" evidence="1">
    <location>
        <begin position="42"/>
        <end position="92"/>
    </location>
</feature>
<protein>
    <submittedName>
        <fullName evidence="2">Glycohydrolase toxin TNT-related protein</fullName>
    </submittedName>
</protein>
<reference evidence="2 3" key="1">
    <citation type="submission" date="2023-06" db="EMBL/GenBank/DDBJ databases">
        <authorList>
            <person name="Feng G."/>
            <person name="Li J."/>
            <person name="Zhu H."/>
        </authorList>
    </citation>
    <scope>NUCLEOTIDE SEQUENCE [LARGE SCALE GENOMIC DNA]</scope>
    <source>
        <strain evidence="2 3">RHCJP20</strain>
    </source>
</reference>
<dbReference type="Pfam" id="PF14021">
    <property type="entry name" value="TNT"/>
    <property type="match status" value="1"/>
</dbReference>
<name>A0ABT7TGS4_9MICO</name>
<comment type="caution">
    <text evidence="2">The sequence shown here is derived from an EMBL/GenBank/DDBJ whole genome shotgun (WGS) entry which is preliminary data.</text>
</comment>
<accession>A0ABT7TGS4</accession>
<sequence>MQIPKDASVLKADGTINWDEVPQGGYTIEAGKAVKQPLVPQIGDVFDRYGPPDGRYTSPVPGSGPYTYDQRSLPYLEDPSQYHRYRVIGDFADVERYYNAASDAVRADVDRIMRRFNSSFEDLGRASQGDIAAGFGARGGGRQVEMPMTVELLKRLGLVEEI</sequence>
<proteinExistence type="predicted"/>
<gene>
    <name evidence="2" type="ORF">QUG98_10005</name>
</gene>
<organism evidence="2 3">
    <name type="scientific">Curtobacterium subtropicum</name>
    <dbReference type="NCBI Taxonomy" id="3055138"/>
    <lineage>
        <taxon>Bacteria</taxon>
        <taxon>Bacillati</taxon>
        <taxon>Actinomycetota</taxon>
        <taxon>Actinomycetes</taxon>
        <taxon>Micrococcales</taxon>
        <taxon>Microbacteriaceae</taxon>
        <taxon>Curtobacterium</taxon>
    </lineage>
</organism>